<gene>
    <name evidence="1" type="ORF">SAMN04489842_1116</name>
</gene>
<keyword evidence="2" id="KW-1185">Reference proteome</keyword>
<dbReference type="Proteomes" id="UP000198848">
    <property type="component" value="Unassembled WGS sequence"/>
</dbReference>
<protein>
    <recommendedName>
        <fullName evidence="3">Zinc-ribbon domain-containing protein</fullName>
    </recommendedName>
</protein>
<evidence type="ECO:0008006" key="3">
    <source>
        <dbReference type="Google" id="ProtNLM"/>
    </source>
</evidence>
<evidence type="ECO:0000313" key="1">
    <source>
        <dbReference type="EMBL" id="SDQ54118.1"/>
    </source>
</evidence>
<sequence length="45" mass="5148">MKVSQTFRNGSGKELYECRNCGKKLAEDTDECPNCSWTGIAHYEF</sequence>
<name>A0A1H1BQC6_NATTX</name>
<accession>A0A1H1BQC6</accession>
<dbReference type="AlphaFoldDB" id="A0A1H1BQC6"/>
<organism evidence="1 2">
    <name type="scientific">Natronobacterium texcoconense</name>
    <dbReference type="NCBI Taxonomy" id="1095778"/>
    <lineage>
        <taxon>Archaea</taxon>
        <taxon>Methanobacteriati</taxon>
        <taxon>Methanobacteriota</taxon>
        <taxon>Stenosarchaea group</taxon>
        <taxon>Halobacteria</taxon>
        <taxon>Halobacteriales</taxon>
        <taxon>Natrialbaceae</taxon>
        <taxon>Natronobacterium</taxon>
    </lineage>
</organism>
<proteinExistence type="predicted"/>
<dbReference type="EMBL" id="FNLC01000001">
    <property type="protein sequence ID" value="SDQ54118.1"/>
    <property type="molecule type" value="Genomic_DNA"/>
</dbReference>
<reference evidence="2" key="1">
    <citation type="submission" date="2016-10" db="EMBL/GenBank/DDBJ databases">
        <authorList>
            <person name="Varghese N."/>
            <person name="Submissions S."/>
        </authorList>
    </citation>
    <scope>NUCLEOTIDE SEQUENCE [LARGE SCALE GENOMIC DNA]</scope>
    <source>
        <strain evidence="2">DSM 24767</strain>
    </source>
</reference>
<evidence type="ECO:0000313" key="2">
    <source>
        <dbReference type="Proteomes" id="UP000198848"/>
    </source>
</evidence>